<dbReference type="EMBL" id="RBIJ01000001">
    <property type="protein sequence ID" value="RKQ88763.1"/>
    <property type="molecule type" value="Genomic_DNA"/>
</dbReference>
<keyword evidence="4" id="KW-0067">ATP-binding</keyword>
<comment type="caution">
    <text evidence="8">The sequence shown here is derived from an EMBL/GenBank/DDBJ whole genome shotgun (WGS) entry which is preliminary data.</text>
</comment>
<dbReference type="InterPro" id="IPR038718">
    <property type="entry name" value="SNF2-like_sf"/>
</dbReference>
<feature type="region of interest" description="Disordered" evidence="5">
    <location>
        <begin position="268"/>
        <end position="303"/>
    </location>
</feature>
<feature type="domain" description="Helicase ATP-binding" evidence="6">
    <location>
        <begin position="100"/>
        <end position="254"/>
    </location>
</feature>
<feature type="region of interest" description="Disordered" evidence="5">
    <location>
        <begin position="1"/>
        <end position="29"/>
    </location>
</feature>
<dbReference type="PROSITE" id="PS51194">
    <property type="entry name" value="HELICASE_CTER"/>
    <property type="match status" value="1"/>
</dbReference>
<dbReference type="Pfam" id="PF00176">
    <property type="entry name" value="SNF2-rel_dom"/>
    <property type="match status" value="1"/>
</dbReference>
<gene>
    <name evidence="8" type="ORF">C7438_0404</name>
</gene>
<dbReference type="CDD" id="cd18011">
    <property type="entry name" value="DEXDc_RapA"/>
    <property type="match status" value="1"/>
</dbReference>
<dbReference type="AlphaFoldDB" id="A0A660L9Y4"/>
<evidence type="ECO:0000256" key="2">
    <source>
        <dbReference type="ARBA" id="ARBA00022801"/>
    </source>
</evidence>
<keyword evidence="1" id="KW-0547">Nucleotide-binding</keyword>
<dbReference type="InterPro" id="IPR049730">
    <property type="entry name" value="SNF2/RAD54-like_C"/>
</dbReference>
<dbReference type="Gene3D" id="3.40.50.10810">
    <property type="entry name" value="Tandem AAA-ATPase domain"/>
    <property type="match status" value="1"/>
</dbReference>
<dbReference type="PANTHER" id="PTHR45766:SF6">
    <property type="entry name" value="SWI_SNF-RELATED MATRIX-ASSOCIATED ACTIN-DEPENDENT REGULATOR OF CHROMATIN SUBFAMILY A-LIKE PROTEIN 1"/>
    <property type="match status" value="1"/>
</dbReference>
<dbReference type="PANTHER" id="PTHR45766">
    <property type="entry name" value="DNA ANNEALING HELICASE AND ENDONUCLEASE ZRANB3 FAMILY MEMBER"/>
    <property type="match status" value="1"/>
</dbReference>
<organism evidence="8 9">
    <name type="scientific">Brockia lithotrophica</name>
    <dbReference type="NCBI Taxonomy" id="933949"/>
    <lineage>
        <taxon>Bacteria</taxon>
        <taxon>Bacillati</taxon>
        <taxon>Bacillota</taxon>
        <taxon>Bacilli</taxon>
        <taxon>Bacillales</taxon>
        <taxon>Bacillales Family X. Incertae Sedis</taxon>
        <taxon>Brockia</taxon>
    </lineage>
</organism>
<dbReference type="GO" id="GO:0005524">
    <property type="term" value="F:ATP binding"/>
    <property type="evidence" value="ECO:0007669"/>
    <property type="project" value="UniProtKB-KW"/>
</dbReference>
<evidence type="ECO:0000259" key="6">
    <source>
        <dbReference type="PROSITE" id="PS51192"/>
    </source>
</evidence>
<dbReference type="InterPro" id="IPR000330">
    <property type="entry name" value="SNF2_N"/>
</dbReference>
<evidence type="ECO:0000256" key="3">
    <source>
        <dbReference type="ARBA" id="ARBA00022806"/>
    </source>
</evidence>
<dbReference type="InterPro" id="IPR001650">
    <property type="entry name" value="Helicase_C-like"/>
</dbReference>
<dbReference type="InterPro" id="IPR014001">
    <property type="entry name" value="Helicase_ATP-bd"/>
</dbReference>
<dbReference type="Proteomes" id="UP000267019">
    <property type="component" value="Unassembled WGS sequence"/>
</dbReference>
<reference evidence="8 9" key="1">
    <citation type="submission" date="2018-10" db="EMBL/GenBank/DDBJ databases">
        <title>Genomic Encyclopedia of Type Strains, Phase IV (KMG-IV): sequencing the most valuable type-strain genomes for metagenomic binning, comparative biology and taxonomic classification.</title>
        <authorList>
            <person name="Goeker M."/>
        </authorList>
    </citation>
    <scope>NUCLEOTIDE SEQUENCE [LARGE SCALE GENOMIC DNA]</scope>
    <source>
        <strain evidence="8 9">DSM 22653</strain>
    </source>
</reference>
<evidence type="ECO:0000313" key="9">
    <source>
        <dbReference type="Proteomes" id="UP000267019"/>
    </source>
</evidence>
<evidence type="ECO:0000256" key="4">
    <source>
        <dbReference type="ARBA" id="ARBA00022840"/>
    </source>
</evidence>
<evidence type="ECO:0000256" key="5">
    <source>
        <dbReference type="SAM" id="MobiDB-lite"/>
    </source>
</evidence>
<dbReference type="SUPFAM" id="SSF52540">
    <property type="entry name" value="P-loop containing nucleoside triphosphate hydrolases"/>
    <property type="match status" value="2"/>
</dbReference>
<dbReference type="GO" id="GO:0016787">
    <property type="term" value="F:hydrolase activity"/>
    <property type="evidence" value="ECO:0007669"/>
    <property type="project" value="UniProtKB-KW"/>
</dbReference>
<feature type="domain" description="Helicase C-terminal" evidence="7">
    <location>
        <begin position="423"/>
        <end position="571"/>
    </location>
</feature>
<keyword evidence="9" id="KW-1185">Reference proteome</keyword>
<dbReference type="CDD" id="cd18793">
    <property type="entry name" value="SF2_C_SNF"/>
    <property type="match status" value="1"/>
</dbReference>
<dbReference type="GO" id="GO:0004386">
    <property type="term" value="F:helicase activity"/>
    <property type="evidence" value="ECO:0007669"/>
    <property type="project" value="UniProtKB-KW"/>
</dbReference>
<dbReference type="RefSeq" id="WP_121443668.1">
    <property type="nucleotide sequence ID" value="NZ_RBIJ01000001.1"/>
</dbReference>
<keyword evidence="2" id="KW-0378">Hydrolase</keyword>
<accession>A0A660L9Y4</accession>
<dbReference type="SMART" id="SM00487">
    <property type="entry name" value="DEXDc"/>
    <property type="match status" value="1"/>
</dbReference>
<evidence type="ECO:0000256" key="1">
    <source>
        <dbReference type="ARBA" id="ARBA00022741"/>
    </source>
</evidence>
<feature type="compositionally biased region" description="Basic and acidic residues" evidence="5">
    <location>
        <begin position="1"/>
        <end position="10"/>
    </location>
</feature>
<dbReference type="InterPro" id="IPR027417">
    <property type="entry name" value="P-loop_NTPase"/>
</dbReference>
<protein>
    <submittedName>
        <fullName evidence="8">Helicase-like protein</fullName>
    </submittedName>
</protein>
<proteinExistence type="predicted"/>
<keyword evidence="3 8" id="KW-0347">Helicase</keyword>
<dbReference type="PROSITE" id="PS51192">
    <property type="entry name" value="HELICASE_ATP_BIND_1"/>
    <property type="match status" value="1"/>
</dbReference>
<dbReference type="OrthoDB" id="9814088at2"/>
<name>A0A660L9Y4_9BACL</name>
<evidence type="ECO:0000313" key="8">
    <source>
        <dbReference type="EMBL" id="RKQ88763.1"/>
    </source>
</evidence>
<dbReference type="Pfam" id="PF00271">
    <property type="entry name" value="Helicase_C"/>
    <property type="match status" value="1"/>
</dbReference>
<dbReference type="Gene3D" id="3.40.50.300">
    <property type="entry name" value="P-loop containing nucleotide triphosphate hydrolases"/>
    <property type="match status" value="1"/>
</dbReference>
<sequence>MEQTTSEERLPFPTSLLLPPRSGEEDPRVPARVEVRIEAEALAEFREAERGERPWDLAAFFPLALLVHVLDAKPEFDRLYAPDLLPHLELFPHQREVLRRAVWEMGGRALLADEVGLGKTIEAGLILVEYLSRGLAENVLILVPASLALQWQRELAEKFSLYFPIAAKPHTLEHEPRFIASLDFAKRSPYREILLARTFDLVVVDEAHKLKNPKTLAYRFVAALRKTFLLLLTATPLHNHPRELASLVRLLRPGHEISAELERAAARRGKRPLPDVQPASVERQEGMLSVPKGARSGAEGSDSAVAEVRERLHEVMIRSRRREVGIELPPRRVVTVPIHLSREEREFYEAVSAFIRKEYARRGKSAALPLILMQRQLTSSRVAVYTSLLRLYRKYPDDPALQEEILSLYEMGRSIPHDYKQDALIALLRGMPEDEKVVVFSEFHGSVHALVKRLKDEGIPAVLYRGGFGRSKKDYMRELFATRVRVLAATEAGAEGLNLQFARHVVNYDLPWNPMRLEQRIGRVHRLGQTEPVQVYNLVTQDTVEAEVLALLYEKLGTIHALLGLDEDVLGRGVGTRFERHLFDVLVGSRSAQERHVRLAHLAALLEQLAEGAEGAGAEKTS</sequence>
<dbReference type="InterPro" id="IPR057342">
    <property type="entry name" value="DEXDc_RapA"/>
</dbReference>
<dbReference type="SMART" id="SM00490">
    <property type="entry name" value="HELICc"/>
    <property type="match status" value="1"/>
</dbReference>
<evidence type="ECO:0000259" key="7">
    <source>
        <dbReference type="PROSITE" id="PS51194"/>
    </source>
</evidence>